<proteinExistence type="predicted"/>
<feature type="transmembrane region" description="Helical" evidence="5">
    <location>
        <begin position="169"/>
        <end position="190"/>
    </location>
</feature>
<accession>A0A1F5YD50</accession>
<evidence type="ECO:0000313" key="7">
    <source>
        <dbReference type="Proteomes" id="UP000176992"/>
    </source>
</evidence>
<feature type="transmembrane region" description="Helical" evidence="5">
    <location>
        <begin position="105"/>
        <end position="124"/>
    </location>
</feature>
<gene>
    <name evidence="6" type="ORF">A2Z86_06045</name>
</gene>
<keyword evidence="3 5" id="KW-1133">Transmembrane helix</keyword>
<evidence type="ECO:0000256" key="3">
    <source>
        <dbReference type="ARBA" id="ARBA00022989"/>
    </source>
</evidence>
<dbReference type="GO" id="GO:0046873">
    <property type="term" value="F:metal ion transmembrane transporter activity"/>
    <property type="evidence" value="ECO:0007669"/>
    <property type="project" value="InterPro"/>
</dbReference>
<comment type="caution">
    <text evidence="6">The sequence shown here is derived from an EMBL/GenBank/DDBJ whole genome shotgun (WGS) entry which is preliminary data.</text>
</comment>
<feature type="transmembrane region" description="Helical" evidence="5">
    <location>
        <begin position="131"/>
        <end position="154"/>
    </location>
</feature>
<feature type="transmembrane region" description="Helical" evidence="5">
    <location>
        <begin position="67"/>
        <end position="93"/>
    </location>
</feature>
<name>A0A1F5YD50_9BACT</name>
<dbReference type="Proteomes" id="UP000176992">
    <property type="component" value="Unassembled WGS sequence"/>
</dbReference>
<evidence type="ECO:0000256" key="5">
    <source>
        <dbReference type="SAM" id="Phobius"/>
    </source>
</evidence>
<protein>
    <recommendedName>
        <fullName evidence="8">Manganese transporter</fullName>
    </recommendedName>
</protein>
<keyword evidence="2 5" id="KW-0812">Transmembrane</keyword>
<organism evidence="6 7">
    <name type="scientific">Candidatus Glassbacteria bacterium GWA2_58_10</name>
    <dbReference type="NCBI Taxonomy" id="1817865"/>
    <lineage>
        <taxon>Bacteria</taxon>
        <taxon>Candidatus Glassiibacteriota</taxon>
    </lineage>
</organism>
<dbReference type="AlphaFoldDB" id="A0A1F5YD50"/>
<dbReference type="EMBL" id="MFIV01000176">
    <property type="protein sequence ID" value="OGF98063.1"/>
    <property type="molecule type" value="Genomic_DNA"/>
</dbReference>
<dbReference type="Pfam" id="PF01566">
    <property type="entry name" value="Nramp"/>
    <property type="match status" value="1"/>
</dbReference>
<evidence type="ECO:0000256" key="2">
    <source>
        <dbReference type="ARBA" id="ARBA00022692"/>
    </source>
</evidence>
<sequence>MQEKDWGDDLLGESIRDSIVGIAALTLISAVILVTAATVLATRGIAVKNAADMAVQLEPLLGRSAKWLFCMGLWGASFSSFIGNAVLGGTILADGLGIGGKVSDMISKLIAALIMIIGATIAVLTQGQTPVEIIILLQAVIIIAVPLTAFMLFWESNRRSVMGNSVPRWWVNLLAVGGLVTICLLAFNTLKGLIVRFIG</sequence>
<dbReference type="GO" id="GO:0016020">
    <property type="term" value="C:membrane"/>
    <property type="evidence" value="ECO:0007669"/>
    <property type="project" value="UniProtKB-SubCell"/>
</dbReference>
<evidence type="ECO:0000256" key="4">
    <source>
        <dbReference type="ARBA" id="ARBA00023136"/>
    </source>
</evidence>
<dbReference type="InterPro" id="IPR001046">
    <property type="entry name" value="NRAMP_fam"/>
</dbReference>
<evidence type="ECO:0000256" key="1">
    <source>
        <dbReference type="ARBA" id="ARBA00004141"/>
    </source>
</evidence>
<evidence type="ECO:0000313" key="6">
    <source>
        <dbReference type="EMBL" id="OGF98063.1"/>
    </source>
</evidence>
<comment type="subcellular location">
    <subcellularLocation>
        <location evidence="1">Membrane</location>
        <topology evidence="1">Multi-pass membrane protein</topology>
    </subcellularLocation>
</comment>
<feature type="transmembrane region" description="Helical" evidence="5">
    <location>
        <begin position="20"/>
        <end position="46"/>
    </location>
</feature>
<reference evidence="6 7" key="1">
    <citation type="journal article" date="2016" name="Nat. Commun.">
        <title>Thousands of microbial genomes shed light on interconnected biogeochemical processes in an aquifer system.</title>
        <authorList>
            <person name="Anantharaman K."/>
            <person name="Brown C.T."/>
            <person name="Hug L.A."/>
            <person name="Sharon I."/>
            <person name="Castelle C.J."/>
            <person name="Probst A.J."/>
            <person name="Thomas B.C."/>
            <person name="Singh A."/>
            <person name="Wilkins M.J."/>
            <person name="Karaoz U."/>
            <person name="Brodie E.L."/>
            <person name="Williams K.H."/>
            <person name="Hubbard S.S."/>
            <person name="Banfield J.F."/>
        </authorList>
    </citation>
    <scope>NUCLEOTIDE SEQUENCE [LARGE SCALE GENOMIC DNA]</scope>
</reference>
<keyword evidence="4 5" id="KW-0472">Membrane</keyword>
<evidence type="ECO:0008006" key="8">
    <source>
        <dbReference type="Google" id="ProtNLM"/>
    </source>
</evidence>